<dbReference type="RefSeq" id="WP_184334346.1">
    <property type="nucleotide sequence ID" value="NZ_JACHHZ010000004.1"/>
</dbReference>
<keyword evidence="1" id="KW-0812">Transmembrane</keyword>
<evidence type="ECO:0000256" key="1">
    <source>
        <dbReference type="SAM" id="Phobius"/>
    </source>
</evidence>
<gene>
    <name evidence="2" type="ORF">HNQ60_003852</name>
</gene>
<dbReference type="Proteomes" id="UP000588068">
    <property type="component" value="Unassembled WGS sequence"/>
</dbReference>
<dbReference type="Pfam" id="PF04214">
    <property type="entry name" value="DUF411"/>
    <property type="match status" value="1"/>
</dbReference>
<evidence type="ECO:0000313" key="3">
    <source>
        <dbReference type="Proteomes" id="UP000588068"/>
    </source>
</evidence>
<evidence type="ECO:0000313" key="2">
    <source>
        <dbReference type="EMBL" id="MBB6094965.1"/>
    </source>
</evidence>
<feature type="transmembrane region" description="Helical" evidence="1">
    <location>
        <begin position="21"/>
        <end position="48"/>
    </location>
</feature>
<proteinExistence type="predicted"/>
<accession>A0A841HSY1</accession>
<evidence type="ECO:0008006" key="4">
    <source>
        <dbReference type="Google" id="ProtNLM"/>
    </source>
</evidence>
<keyword evidence="3" id="KW-1185">Reference proteome</keyword>
<reference evidence="2 3" key="1">
    <citation type="submission" date="2020-08" db="EMBL/GenBank/DDBJ databases">
        <title>Genomic Encyclopedia of Type Strains, Phase IV (KMG-IV): sequencing the most valuable type-strain genomes for metagenomic binning, comparative biology and taxonomic classification.</title>
        <authorList>
            <person name="Goeker M."/>
        </authorList>
    </citation>
    <scope>NUCLEOTIDE SEQUENCE [LARGE SCALE GENOMIC DNA]</scope>
    <source>
        <strain evidence="2 3">DSM 26723</strain>
    </source>
</reference>
<dbReference type="AlphaFoldDB" id="A0A841HSY1"/>
<keyword evidence="1" id="KW-0472">Membrane</keyword>
<dbReference type="InterPro" id="IPR007332">
    <property type="entry name" value="DUF411"/>
</dbReference>
<dbReference type="EMBL" id="JACHHZ010000004">
    <property type="protein sequence ID" value="MBB6094965.1"/>
    <property type="molecule type" value="Genomic_DNA"/>
</dbReference>
<comment type="caution">
    <text evidence="2">The sequence shown here is derived from an EMBL/GenBank/DDBJ whole genome shotgun (WGS) entry which is preliminary data.</text>
</comment>
<name>A0A841HSY1_9GAMM</name>
<organism evidence="2 3">
    <name type="scientific">Povalibacter uvarum</name>
    <dbReference type="NCBI Taxonomy" id="732238"/>
    <lineage>
        <taxon>Bacteria</taxon>
        <taxon>Pseudomonadati</taxon>
        <taxon>Pseudomonadota</taxon>
        <taxon>Gammaproteobacteria</taxon>
        <taxon>Steroidobacterales</taxon>
        <taxon>Steroidobacteraceae</taxon>
        <taxon>Povalibacter</taxon>
    </lineage>
</organism>
<keyword evidence="1" id="KW-1133">Transmembrane helix</keyword>
<sequence>MPRSHSRQTRSPQFVRARTQAAVLPYRSLAIVAGCAAITAGIAAGLSYCDALLGIEPQELVTVYRTHGCRCAFAWARELENRGYVVRLREVDTLAPVRRRLHTPEPLNGCHVAQYLSYFVEGHVRATDLARLNREHPEAAGIAQDASPQHAVGTVRDADPSATPSVLYDVHGHSLAWQPTRNARG</sequence>
<protein>
    <recommendedName>
        <fullName evidence="4">DUF411 domain-containing protein</fullName>
    </recommendedName>
</protein>